<dbReference type="SUPFAM" id="SSF53448">
    <property type="entry name" value="Nucleotide-diphospho-sugar transferases"/>
    <property type="match status" value="1"/>
</dbReference>
<evidence type="ECO:0000313" key="4">
    <source>
        <dbReference type="Proteomes" id="UP000186132"/>
    </source>
</evidence>
<dbReference type="GO" id="GO:0016740">
    <property type="term" value="F:transferase activity"/>
    <property type="evidence" value="ECO:0007669"/>
    <property type="project" value="UniProtKB-KW"/>
</dbReference>
<keyword evidence="3" id="KW-0808">Transferase</keyword>
<reference evidence="3 4" key="1">
    <citation type="submission" date="2016-11" db="EMBL/GenBank/DDBJ databases">
        <authorList>
            <person name="Jaros S."/>
            <person name="Januszkiewicz K."/>
            <person name="Wedrychowicz H."/>
        </authorList>
    </citation>
    <scope>NUCLEOTIDE SEQUENCE [LARGE SCALE GENOMIC DNA]</scope>
    <source>
        <strain evidence="3 4">DSM 45627</strain>
    </source>
</reference>
<evidence type="ECO:0000259" key="2">
    <source>
        <dbReference type="Pfam" id="PF00535"/>
    </source>
</evidence>
<evidence type="ECO:0000313" key="3">
    <source>
        <dbReference type="EMBL" id="SHH60964.1"/>
    </source>
</evidence>
<comment type="similarity">
    <text evidence="1">Belongs to the glycosyltransferase 2 family.</text>
</comment>
<dbReference type="PANTHER" id="PTHR48090:SF7">
    <property type="entry name" value="RFBJ PROTEIN"/>
    <property type="match status" value="1"/>
</dbReference>
<dbReference type="EMBL" id="FQVU01000008">
    <property type="protein sequence ID" value="SHH60964.1"/>
    <property type="molecule type" value="Genomic_DNA"/>
</dbReference>
<dbReference type="PANTHER" id="PTHR48090">
    <property type="entry name" value="UNDECAPRENYL-PHOSPHATE 4-DEOXY-4-FORMAMIDO-L-ARABINOSE TRANSFERASE-RELATED"/>
    <property type="match status" value="1"/>
</dbReference>
<dbReference type="OrthoDB" id="9797819at2"/>
<dbReference type="InterPro" id="IPR029044">
    <property type="entry name" value="Nucleotide-diphossugar_trans"/>
</dbReference>
<feature type="domain" description="Glycosyltransferase 2-like" evidence="2">
    <location>
        <begin position="25"/>
        <end position="115"/>
    </location>
</feature>
<keyword evidence="4" id="KW-1185">Reference proteome</keyword>
<name>A0A1M5UD57_9ACTN</name>
<dbReference type="Gene3D" id="3.90.550.10">
    <property type="entry name" value="Spore Coat Polysaccharide Biosynthesis Protein SpsA, Chain A"/>
    <property type="match status" value="1"/>
</dbReference>
<evidence type="ECO:0000256" key="1">
    <source>
        <dbReference type="ARBA" id="ARBA00006739"/>
    </source>
</evidence>
<proteinExistence type="inferred from homology"/>
<dbReference type="InterPro" id="IPR001173">
    <property type="entry name" value="Glyco_trans_2-like"/>
</dbReference>
<organism evidence="3 4">
    <name type="scientific">Jatrophihabitans endophyticus</name>
    <dbReference type="NCBI Taxonomy" id="1206085"/>
    <lineage>
        <taxon>Bacteria</taxon>
        <taxon>Bacillati</taxon>
        <taxon>Actinomycetota</taxon>
        <taxon>Actinomycetes</taxon>
        <taxon>Jatrophihabitantales</taxon>
        <taxon>Jatrophihabitantaceae</taxon>
        <taxon>Jatrophihabitans</taxon>
    </lineage>
</organism>
<dbReference type="Pfam" id="PF00535">
    <property type="entry name" value="Glycos_transf_2"/>
    <property type="match status" value="1"/>
</dbReference>
<gene>
    <name evidence="3" type="ORF">SAMN05443575_4178</name>
</gene>
<accession>A0A1M5UD57</accession>
<dbReference type="InterPro" id="IPR050256">
    <property type="entry name" value="Glycosyltransferase_2"/>
</dbReference>
<sequence length="217" mass="22926">MAPPVLDIVLPCLDEAGALPWVLERIPPGARAVVVDNGSTDGSVELARAADAFVIGCEQRGYGAACHAGLLAASAEYVAVCDCDASVDPGQAMVMLDVLRAGADLAVARRRSPRGTMPVHARVANLELARRVRRRTGAPLRDIGPLRVARRLSLLDLGLADRRSGYPVETVVRAADAGWTIVNVDVAYLPRTGRSKVTGTLRGTVQAVRDMSAVLAR</sequence>
<protein>
    <submittedName>
        <fullName evidence="3">Glycosyl transferase family 2</fullName>
    </submittedName>
</protein>
<dbReference type="AlphaFoldDB" id="A0A1M5UD57"/>
<dbReference type="CDD" id="cd04179">
    <property type="entry name" value="DPM_DPG-synthase_like"/>
    <property type="match status" value="1"/>
</dbReference>
<dbReference type="Proteomes" id="UP000186132">
    <property type="component" value="Unassembled WGS sequence"/>
</dbReference>
<dbReference type="STRING" id="1206085.SAMN05443575_4178"/>